<dbReference type="eggNOG" id="ENOG502THME">
    <property type="taxonomic scope" value="Eukaryota"/>
</dbReference>
<keyword evidence="1" id="KW-1133">Transmembrane helix</keyword>
<dbReference type="CTD" id="191446"/>
<feature type="transmembrane region" description="Helical" evidence="1">
    <location>
        <begin position="24"/>
        <end position="48"/>
    </location>
</feature>
<dbReference type="FunCoup" id="G5EBY4">
    <property type="interactions" value="1522"/>
</dbReference>
<dbReference type="KEGG" id="cel:CELE_ZK892.5"/>
<reference evidence="2 3" key="1">
    <citation type="journal article" date="1998" name="Science">
        <title>Genome sequence of the nematode C. elegans: a platform for investigating biology.</title>
        <authorList>
            <consortium name="The C. elegans sequencing consortium"/>
            <person name="Sulson J.E."/>
            <person name="Waterston R."/>
        </authorList>
    </citation>
    <scope>NUCLEOTIDE SEQUENCE [LARGE SCALE GENOMIC DNA]</scope>
    <source>
        <strain evidence="2 3">Bristol N2</strain>
    </source>
</reference>
<dbReference type="RefSeq" id="NP_496164.3">
    <property type="nucleotide sequence ID" value="NM_063763.5"/>
</dbReference>
<proteinExistence type="predicted"/>
<evidence type="ECO:0000313" key="4">
    <source>
        <dbReference type="WormBase" id="ZK892.5"/>
    </source>
</evidence>
<dbReference type="InParanoid" id="G5EBY4"/>
<keyword evidence="3" id="KW-1185">Reference proteome</keyword>
<dbReference type="STRING" id="6239.ZK892.5.1"/>
<dbReference type="Proteomes" id="UP000001940">
    <property type="component" value="Chromosome II"/>
</dbReference>
<evidence type="ECO:0000313" key="3">
    <source>
        <dbReference type="Proteomes" id="UP000001940"/>
    </source>
</evidence>
<dbReference type="Bgee" id="WBGene00014129">
    <property type="expression patterns" value="Expressed in adult organism and 1 other cell type or tissue"/>
</dbReference>
<evidence type="ECO:0000313" key="2">
    <source>
        <dbReference type="EMBL" id="CAA88573.3"/>
    </source>
</evidence>
<feature type="transmembrane region" description="Helical" evidence="1">
    <location>
        <begin position="88"/>
        <end position="110"/>
    </location>
</feature>
<dbReference type="OMA" id="PLVMVKM"/>
<name>G5EBY4_CAEEL</name>
<feature type="transmembrane region" description="Helical" evidence="1">
    <location>
        <begin position="60"/>
        <end position="81"/>
    </location>
</feature>
<dbReference type="HOGENOM" id="CLU_090439_0_0_1"/>
<evidence type="ECO:0000256" key="1">
    <source>
        <dbReference type="SAM" id="Phobius"/>
    </source>
</evidence>
<sequence>MSDLKEYPEDATEIRELIERRRHYLNVVSATAILATFQWCTTVGWYIYLSEAYAHMADSLVHISFMITTCVMFLVISLVYFSIFTKKCALLVFLTLLYFAAASLKLFQIANQHLDPGFRRHFKSTFTKYSEYGLLSLFYDSIIVFTSIINCAMCICGSWHFTPLVMVKMNFRKTEEEAVARALGKLKKTKLSSCNITSSNDNSAHKLSHGAKGKRFISKKHQKKTVQAQINENADVTVTTSGAMDVKGEVRVA</sequence>
<keyword evidence="1" id="KW-0472">Membrane</keyword>
<gene>
    <name evidence="2" type="ORF">CELE_ZK892.5</name>
    <name evidence="2 4" type="ORF">ZK892.5</name>
</gene>
<dbReference type="PaxDb" id="6239-ZK892.5"/>
<dbReference type="OrthoDB" id="5815510at2759"/>
<dbReference type="WormBase" id="ZK892.5">
    <property type="protein sequence ID" value="CE41190"/>
    <property type="gene ID" value="WBGene00014129"/>
</dbReference>
<dbReference type="PIR" id="T22524">
    <property type="entry name" value="T22524"/>
</dbReference>
<organism evidence="2 3">
    <name type="scientific">Caenorhabditis elegans</name>
    <dbReference type="NCBI Taxonomy" id="6239"/>
    <lineage>
        <taxon>Eukaryota</taxon>
        <taxon>Metazoa</taxon>
        <taxon>Ecdysozoa</taxon>
        <taxon>Nematoda</taxon>
        <taxon>Chromadorea</taxon>
        <taxon>Rhabditida</taxon>
        <taxon>Rhabditina</taxon>
        <taxon>Rhabditomorpha</taxon>
        <taxon>Rhabditoidea</taxon>
        <taxon>Rhabditidae</taxon>
        <taxon>Peloderinae</taxon>
        <taxon>Caenorhabditis</taxon>
    </lineage>
</organism>
<keyword evidence="1 2" id="KW-0812">Transmembrane</keyword>
<dbReference type="AlphaFoldDB" id="G5EBY4"/>
<protein>
    <submittedName>
        <fullName evidence="2">Transmembrane protein</fullName>
    </submittedName>
</protein>
<dbReference type="GeneID" id="191446"/>
<dbReference type="EMBL" id="BX284602">
    <property type="protein sequence ID" value="CAA88573.3"/>
    <property type="molecule type" value="Genomic_DNA"/>
</dbReference>
<accession>G5EBY4</accession>
<feature type="transmembrane region" description="Helical" evidence="1">
    <location>
        <begin position="142"/>
        <end position="162"/>
    </location>
</feature>
<dbReference type="AGR" id="WB:WBGene00014129"/>